<dbReference type="Pfam" id="PF00188">
    <property type="entry name" value="CAP"/>
    <property type="match status" value="1"/>
</dbReference>
<name>A0ABD3N8H3_9STRA</name>
<evidence type="ECO:0000256" key="2">
    <source>
        <dbReference type="SAM" id="SignalP"/>
    </source>
</evidence>
<dbReference type="SMART" id="SM00198">
    <property type="entry name" value="SCP"/>
    <property type="match status" value="1"/>
</dbReference>
<evidence type="ECO:0000313" key="4">
    <source>
        <dbReference type="EMBL" id="KAL3770571.1"/>
    </source>
</evidence>
<feature type="domain" description="SCP" evidence="3">
    <location>
        <begin position="379"/>
        <end position="523"/>
    </location>
</feature>
<feature type="compositionally biased region" description="Polar residues" evidence="1">
    <location>
        <begin position="203"/>
        <end position="218"/>
    </location>
</feature>
<dbReference type="EMBL" id="JALLPJ020001307">
    <property type="protein sequence ID" value="KAL3770571.1"/>
    <property type="molecule type" value="Genomic_DNA"/>
</dbReference>
<proteinExistence type="predicted"/>
<protein>
    <recommendedName>
        <fullName evidence="3">SCP domain-containing protein</fullName>
    </recommendedName>
</protein>
<keyword evidence="2" id="KW-0732">Signal</keyword>
<dbReference type="InterPro" id="IPR001283">
    <property type="entry name" value="CRISP-related"/>
</dbReference>
<dbReference type="FunFam" id="3.40.33.10:FF:000029">
    <property type="entry name" value="Predicted protein"/>
    <property type="match status" value="1"/>
</dbReference>
<sequence length="554" mass="61018">MRKFGFILTLSAAIKVECACADRNNGFVRGLKQEELTAKRLMNSLSTRELESSEVCLSSKSYCDFTSAPCCQGGCTSANTCYCQQNQGLCFNVGKEDNFCCSNKCGSDGRCECIAEDESCAAGDFCCDGLTCKGGKCVDSGSNDASILVFDVSESNTNRKSNVCQPAGELCFNAGGDDVFCCSGKCGSNRRCKGSNANYNGVEINLNSEPTPSNNKPTQKPRRRPSQAPTDAPVTEKPTRKPSPKPQSIAQSSPVFTSKSSNGCDSGEVKVTVEIKTDKWGGDTSWFLASADSVDKKIVEVKSGQYEAYSVNTVDTCVSPGAYNFTVYDEYGDGVCCAYGDGHIRVLLDDREVLHNEFFKKMFTQTLKVGYDPTVGMTEREALYLDAHNTRRKEWHESNNVSYVPLTWSHQLAFEARLWAEKLLVNCSIAGIEHEHNVTEGENLAKNVGLEETWGQLYPPTKIVGRWVEWEILRPYPGNAHLTQALWRPSKYMGCGESVKDFRNGKCRVQVCRYSRAGNCDMGRYNATFDKNWLPPMLADTSRCGPDCPPEGCY</sequence>
<dbReference type="Proteomes" id="UP001530400">
    <property type="component" value="Unassembled WGS sequence"/>
</dbReference>
<evidence type="ECO:0000259" key="3">
    <source>
        <dbReference type="SMART" id="SM00198"/>
    </source>
</evidence>
<dbReference type="InterPro" id="IPR035940">
    <property type="entry name" value="CAP_sf"/>
</dbReference>
<dbReference type="AlphaFoldDB" id="A0ABD3N8H3"/>
<feature type="signal peptide" evidence="2">
    <location>
        <begin position="1"/>
        <end position="21"/>
    </location>
</feature>
<feature type="compositionally biased region" description="Polar residues" evidence="1">
    <location>
        <begin position="246"/>
        <end position="264"/>
    </location>
</feature>
<keyword evidence="5" id="KW-1185">Reference proteome</keyword>
<dbReference type="InterPro" id="IPR014044">
    <property type="entry name" value="CAP_dom"/>
</dbReference>
<dbReference type="SUPFAM" id="SSF55797">
    <property type="entry name" value="PR-1-like"/>
    <property type="match status" value="1"/>
</dbReference>
<dbReference type="Gene3D" id="3.40.33.10">
    <property type="entry name" value="CAP"/>
    <property type="match status" value="1"/>
</dbReference>
<evidence type="ECO:0000313" key="5">
    <source>
        <dbReference type="Proteomes" id="UP001530400"/>
    </source>
</evidence>
<comment type="caution">
    <text evidence="4">The sequence shown here is derived from an EMBL/GenBank/DDBJ whole genome shotgun (WGS) entry which is preliminary data.</text>
</comment>
<accession>A0ABD3N8H3</accession>
<feature type="region of interest" description="Disordered" evidence="1">
    <location>
        <begin position="203"/>
        <end position="265"/>
    </location>
</feature>
<gene>
    <name evidence="4" type="ORF">ACHAWO_000931</name>
</gene>
<feature type="chain" id="PRO_5044821359" description="SCP domain-containing protein" evidence="2">
    <location>
        <begin position="22"/>
        <end position="554"/>
    </location>
</feature>
<organism evidence="4 5">
    <name type="scientific">Cyclotella atomus</name>
    <dbReference type="NCBI Taxonomy" id="382360"/>
    <lineage>
        <taxon>Eukaryota</taxon>
        <taxon>Sar</taxon>
        <taxon>Stramenopiles</taxon>
        <taxon>Ochrophyta</taxon>
        <taxon>Bacillariophyta</taxon>
        <taxon>Coscinodiscophyceae</taxon>
        <taxon>Thalassiosirophycidae</taxon>
        <taxon>Stephanodiscales</taxon>
        <taxon>Stephanodiscaceae</taxon>
        <taxon>Cyclotella</taxon>
    </lineage>
</organism>
<reference evidence="4 5" key="1">
    <citation type="submission" date="2024-10" db="EMBL/GenBank/DDBJ databases">
        <title>Updated reference genomes for cyclostephanoid diatoms.</title>
        <authorList>
            <person name="Roberts W.R."/>
            <person name="Alverson A.J."/>
        </authorList>
    </citation>
    <scope>NUCLEOTIDE SEQUENCE [LARGE SCALE GENOMIC DNA]</scope>
    <source>
        <strain evidence="4 5">AJA010-31</strain>
    </source>
</reference>
<dbReference type="PANTHER" id="PTHR10334">
    <property type="entry name" value="CYSTEINE-RICH SECRETORY PROTEIN-RELATED"/>
    <property type="match status" value="1"/>
</dbReference>
<evidence type="ECO:0000256" key="1">
    <source>
        <dbReference type="SAM" id="MobiDB-lite"/>
    </source>
</evidence>